<evidence type="ECO:0000313" key="3">
    <source>
        <dbReference type="Proteomes" id="UP001458946"/>
    </source>
</evidence>
<organism evidence="2 3">
    <name type="scientific">Deinococcus xinjiangensis</name>
    <dbReference type="NCBI Taxonomy" id="457454"/>
    <lineage>
        <taxon>Bacteria</taxon>
        <taxon>Thermotogati</taxon>
        <taxon>Deinococcota</taxon>
        <taxon>Deinococci</taxon>
        <taxon>Deinococcales</taxon>
        <taxon>Deinococcaceae</taxon>
        <taxon>Deinococcus</taxon>
    </lineage>
</organism>
<dbReference type="EMBL" id="BAABRN010000032">
    <property type="protein sequence ID" value="GAA5502914.1"/>
    <property type="molecule type" value="Genomic_DNA"/>
</dbReference>
<feature type="transmembrane region" description="Helical" evidence="1">
    <location>
        <begin position="78"/>
        <end position="101"/>
    </location>
</feature>
<sequence>MTRTGLRRGAAPAGPTPLMALLYGLGLLVAQSLLSRLLLPLGVPPPDLFLLTGLLLTRRLSRGSALLAAYGVGLLQDILGAGVLGLHAAGVAGGVLLVLLTRRIMPPSALGQTLFQVAAALLGQWLTFMFLTYWLRTGLVTVDTLTRVLPLSFVTTLLIAPLWERFADLMFGRTQDGLP</sequence>
<protein>
    <recommendedName>
        <fullName evidence="4">Rod shape-determining protein MreD</fullName>
    </recommendedName>
</protein>
<reference evidence="2 3" key="1">
    <citation type="submission" date="2024-02" db="EMBL/GenBank/DDBJ databases">
        <title>Deinococcus xinjiangensis NBRC 107630.</title>
        <authorList>
            <person name="Ichikawa N."/>
            <person name="Katano-Makiyama Y."/>
            <person name="Hidaka K."/>
        </authorList>
    </citation>
    <scope>NUCLEOTIDE SEQUENCE [LARGE SCALE GENOMIC DNA]</scope>
    <source>
        <strain evidence="2 3">NBRC 107630</strain>
    </source>
</reference>
<accession>A0ABP9VCE7</accession>
<keyword evidence="1" id="KW-0472">Membrane</keyword>
<comment type="caution">
    <text evidence="2">The sequence shown here is derived from an EMBL/GenBank/DDBJ whole genome shotgun (WGS) entry which is preliminary data.</text>
</comment>
<keyword evidence="1" id="KW-1133">Transmembrane helix</keyword>
<proteinExistence type="predicted"/>
<name>A0ABP9VCE7_9DEIO</name>
<feature type="transmembrane region" description="Helical" evidence="1">
    <location>
        <begin position="113"/>
        <end position="135"/>
    </location>
</feature>
<evidence type="ECO:0000256" key="1">
    <source>
        <dbReference type="SAM" id="Phobius"/>
    </source>
</evidence>
<feature type="transmembrane region" description="Helical" evidence="1">
    <location>
        <begin position="147"/>
        <end position="163"/>
    </location>
</feature>
<gene>
    <name evidence="2" type="ORF">Dxin01_02661</name>
</gene>
<dbReference type="Proteomes" id="UP001458946">
    <property type="component" value="Unassembled WGS sequence"/>
</dbReference>
<evidence type="ECO:0000313" key="2">
    <source>
        <dbReference type="EMBL" id="GAA5502914.1"/>
    </source>
</evidence>
<evidence type="ECO:0008006" key="4">
    <source>
        <dbReference type="Google" id="ProtNLM"/>
    </source>
</evidence>
<feature type="transmembrane region" description="Helical" evidence="1">
    <location>
        <begin position="20"/>
        <end position="39"/>
    </location>
</feature>
<keyword evidence="1" id="KW-0812">Transmembrane</keyword>
<dbReference type="RefSeq" id="WP_353542884.1">
    <property type="nucleotide sequence ID" value="NZ_BAABRN010000032.1"/>
</dbReference>
<keyword evidence="3" id="KW-1185">Reference proteome</keyword>